<dbReference type="RefSeq" id="WP_148590113.1">
    <property type="nucleotide sequence ID" value="NZ_CP042997.1"/>
</dbReference>
<protein>
    <submittedName>
        <fullName evidence="1">Uncharacterized protein</fullName>
    </submittedName>
</protein>
<evidence type="ECO:0000313" key="1">
    <source>
        <dbReference type="EMBL" id="QEH31544.1"/>
    </source>
</evidence>
<dbReference type="OrthoDB" id="240746at2"/>
<accession>A0A5B9VTV1</accession>
<organism evidence="1 2">
    <name type="scientific">Aquisphaera giovannonii</name>
    <dbReference type="NCBI Taxonomy" id="406548"/>
    <lineage>
        <taxon>Bacteria</taxon>
        <taxon>Pseudomonadati</taxon>
        <taxon>Planctomycetota</taxon>
        <taxon>Planctomycetia</taxon>
        <taxon>Isosphaerales</taxon>
        <taxon>Isosphaeraceae</taxon>
        <taxon>Aquisphaera</taxon>
    </lineage>
</organism>
<dbReference type="Proteomes" id="UP000324233">
    <property type="component" value="Chromosome"/>
</dbReference>
<dbReference type="KEGG" id="agv:OJF2_00090"/>
<keyword evidence="2" id="KW-1185">Reference proteome</keyword>
<sequence>MSTLSSRNEAATVALLPRVTCPHCWEAFAPEQVLWVSEHVDLLGDPLLGPEQQQRFLPSRFTVEGDAIDAKGMTCHSLACPRCHLGIPRAMVEAEPLFLSILGGPASGKSFFLTAMTWQLRRLLPQGFGIAFTDADPAANLALNDCEESLFLNPREDDPVPLGSLIRKTELQGELYDTVGYGQQVVSYPRPFLFALQPQAGHPVAGKDPAAAAGLSRILCLYDNAGEHFQPGQDRASSPVTRHLAHARGLLFLFDPTQDRRFRAACRNRDLGAVASRDNRLSRQETLLTEAAVRIRKHGGLAHNARYDRPTVVILSKFDEWSHLLGAEAEDPYRKAAGAMGVDVDEIEALSARLREILRQYSPETVAAAEAFATNVTYIAVSALGSRTDADRETGLLTIRPADIRPHWVTVPLLYILCRVLPGLVPRLKRKGTARTQG</sequence>
<name>A0A5B9VTV1_9BACT</name>
<evidence type="ECO:0000313" key="2">
    <source>
        <dbReference type="Proteomes" id="UP000324233"/>
    </source>
</evidence>
<dbReference type="AlphaFoldDB" id="A0A5B9VTV1"/>
<proteinExistence type="predicted"/>
<reference evidence="1 2" key="1">
    <citation type="submission" date="2019-08" db="EMBL/GenBank/DDBJ databases">
        <title>Deep-cultivation of Planctomycetes and their phenomic and genomic characterization uncovers novel biology.</title>
        <authorList>
            <person name="Wiegand S."/>
            <person name="Jogler M."/>
            <person name="Boedeker C."/>
            <person name="Pinto D."/>
            <person name="Vollmers J."/>
            <person name="Rivas-Marin E."/>
            <person name="Kohn T."/>
            <person name="Peeters S.H."/>
            <person name="Heuer A."/>
            <person name="Rast P."/>
            <person name="Oberbeckmann S."/>
            <person name="Bunk B."/>
            <person name="Jeske O."/>
            <person name="Meyerdierks A."/>
            <person name="Storesund J.E."/>
            <person name="Kallscheuer N."/>
            <person name="Luecker S."/>
            <person name="Lage O.M."/>
            <person name="Pohl T."/>
            <person name="Merkel B.J."/>
            <person name="Hornburger P."/>
            <person name="Mueller R.-W."/>
            <person name="Bruemmer F."/>
            <person name="Labrenz M."/>
            <person name="Spormann A.M."/>
            <person name="Op den Camp H."/>
            <person name="Overmann J."/>
            <person name="Amann R."/>
            <person name="Jetten M.S.M."/>
            <person name="Mascher T."/>
            <person name="Medema M.H."/>
            <person name="Devos D.P."/>
            <person name="Kaster A.-K."/>
            <person name="Ovreas L."/>
            <person name="Rohde M."/>
            <person name="Galperin M.Y."/>
            <person name="Jogler C."/>
        </authorList>
    </citation>
    <scope>NUCLEOTIDE SEQUENCE [LARGE SCALE GENOMIC DNA]</scope>
    <source>
        <strain evidence="1 2">OJF2</strain>
    </source>
</reference>
<gene>
    <name evidence="1" type="ORF">OJF2_00090</name>
</gene>
<dbReference type="EMBL" id="CP042997">
    <property type="protein sequence ID" value="QEH31544.1"/>
    <property type="molecule type" value="Genomic_DNA"/>
</dbReference>